<sequence>MKLRNEACVYDEGVGLRHPKVVNTGGSNSKVDNNAKCDIAKWAKFEAFPLL</sequence>
<keyword evidence="2" id="KW-1185">Reference proteome</keyword>
<protein>
    <submittedName>
        <fullName evidence="1">(Mediterranean fruit fly) hypothetical protein</fullName>
    </submittedName>
</protein>
<gene>
    <name evidence="1" type="ORF">CCAP1982_LOCUS4324</name>
</gene>
<organism evidence="1 2">
    <name type="scientific">Ceratitis capitata</name>
    <name type="common">Mediterranean fruit fly</name>
    <name type="synonym">Tephritis capitata</name>
    <dbReference type="NCBI Taxonomy" id="7213"/>
    <lineage>
        <taxon>Eukaryota</taxon>
        <taxon>Metazoa</taxon>
        <taxon>Ecdysozoa</taxon>
        <taxon>Arthropoda</taxon>
        <taxon>Hexapoda</taxon>
        <taxon>Insecta</taxon>
        <taxon>Pterygota</taxon>
        <taxon>Neoptera</taxon>
        <taxon>Endopterygota</taxon>
        <taxon>Diptera</taxon>
        <taxon>Brachycera</taxon>
        <taxon>Muscomorpha</taxon>
        <taxon>Tephritoidea</taxon>
        <taxon>Tephritidae</taxon>
        <taxon>Ceratitis</taxon>
        <taxon>Ceratitis</taxon>
    </lineage>
</organism>
<evidence type="ECO:0000313" key="1">
    <source>
        <dbReference type="EMBL" id="CAD6995618.1"/>
    </source>
</evidence>
<dbReference type="AlphaFoldDB" id="A0A811UBA5"/>
<name>A0A811UBA5_CERCA</name>
<dbReference type="Proteomes" id="UP000606786">
    <property type="component" value="Unassembled WGS sequence"/>
</dbReference>
<evidence type="ECO:0000313" key="2">
    <source>
        <dbReference type="Proteomes" id="UP000606786"/>
    </source>
</evidence>
<reference evidence="1" key="1">
    <citation type="submission" date="2020-11" db="EMBL/GenBank/DDBJ databases">
        <authorList>
            <person name="Whitehead M."/>
        </authorList>
    </citation>
    <scope>NUCLEOTIDE SEQUENCE</scope>
    <source>
        <strain evidence="1">EGII</strain>
    </source>
</reference>
<dbReference type="EMBL" id="CAJHJT010000001">
    <property type="protein sequence ID" value="CAD6995618.1"/>
    <property type="molecule type" value="Genomic_DNA"/>
</dbReference>
<comment type="caution">
    <text evidence="1">The sequence shown here is derived from an EMBL/GenBank/DDBJ whole genome shotgun (WGS) entry which is preliminary data.</text>
</comment>
<feature type="non-terminal residue" evidence="1">
    <location>
        <position position="51"/>
    </location>
</feature>
<proteinExistence type="predicted"/>
<accession>A0A811UBA5</accession>
<feature type="non-terminal residue" evidence="1">
    <location>
        <position position="1"/>
    </location>
</feature>